<evidence type="ECO:0000313" key="3">
    <source>
        <dbReference type="Proteomes" id="UP000190848"/>
    </source>
</evidence>
<proteinExistence type="predicted"/>
<gene>
    <name evidence="2" type="ORF">BBD32_15465</name>
</gene>
<feature type="compositionally biased region" description="Acidic residues" evidence="1">
    <location>
        <begin position="50"/>
        <end position="62"/>
    </location>
</feature>
<name>A0AAU8UX23_9FLAO</name>
<accession>A0AAU8UX23</accession>
<evidence type="ECO:0000256" key="1">
    <source>
        <dbReference type="SAM" id="MobiDB-lite"/>
    </source>
</evidence>
<organism evidence="2 3">
    <name type="scientific">Elizabethkingia anophelis</name>
    <dbReference type="NCBI Taxonomy" id="1117645"/>
    <lineage>
        <taxon>Bacteria</taxon>
        <taxon>Pseudomonadati</taxon>
        <taxon>Bacteroidota</taxon>
        <taxon>Flavobacteriia</taxon>
        <taxon>Flavobacteriales</taxon>
        <taxon>Weeksellaceae</taxon>
        <taxon>Elizabethkingia</taxon>
    </lineage>
</organism>
<reference evidence="2 3" key="1">
    <citation type="submission" date="2016-07" db="EMBL/GenBank/DDBJ databases">
        <title>Revisiting the taxonomy of the Elizabethkingia Genus using Whole-Genome Sequencing, Optical Mapping, and MALDI-TOF, along with proposal of three novel Elizabethkingia species: Elizabethkingia bruuniana sp. nov., Elizabethkingia ursingii sp. nov., and Elizabethkingia occulta sp. nov.</title>
        <authorList>
            <person name="Nicholson A.C."/>
        </authorList>
    </citation>
    <scope>NUCLEOTIDE SEQUENCE [LARGE SCALE GENOMIC DNA]</scope>
    <source>
        <strain evidence="2 3">F3201</strain>
    </source>
</reference>
<sequence>MKETENITEKQSYIPPSVEVTVVEMEAGIAAGSASLVPGGTNPNTPDVTGWEEENISQDIEF</sequence>
<dbReference type="AlphaFoldDB" id="A0AAU8UX23"/>
<feature type="region of interest" description="Disordered" evidence="1">
    <location>
        <begin position="33"/>
        <end position="62"/>
    </location>
</feature>
<evidence type="ECO:0000313" key="2">
    <source>
        <dbReference type="EMBL" id="AQX02756.1"/>
    </source>
</evidence>
<protein>
    <submittedName>
        <fullName evidence="2">Uncharacterized protein</fullName>
    </submittedName>
</protein>
<dbReference type="EMBL" id="CP016374">
    <property type="protein sequence ID" value="AQX02756.1"/>
    <property type="molecule type" value="Genomic_DNA"/>
</dbReference>
<dbReference type="Proteomes" id="UP000190848">
    <property type="component" value="Chromosome"/>
</dbReference>